<dbReference type="InterPro" id="IPR013986">
    <property type="entry name" value="DExx_box_DNA_helicase_dom_sf"/>
</dbReference>
<evidence type="ECO:0000256" key="10">
    <source>
        <dbReference type="ARBA" id="ARBA00023204"/>
    </source>
</evidence>
<dbReference type="GO" id="GO:0003677">
    <property type="term" value="F:DNA binding"/>
    <property type="evidence" value="ECO:0007669"/>
    <property type="project" value="UniProtKB-KW"/>
</dbReference>
<keyword evidence="8 15" id="KW-0067">ATP-binding</keyword>
<dbReference type="EC" id="5.6.2.4" evidence="13"/>
<keyword evidence="7" id="KW-0269">Exonuclease</keyword>
<evidence type="ECO:0000256" key="15">
    <source>
        <dbReference type="PROSITE-ProRule" id="PRU00560"/>
    </source>
</evidence>
<dbReference type="InterPro" id="IPR014016">
    <property type="entry name" value="UvrD-like_ATP-bd"/>
</dbReference>
<reference evidence="18" key="1">
    <citation type="submission" date="2022-03" db="EMBL/GenBank/DDBJ databases">
        <title>Complete genome sequence of Caldinitratiruptor microaerophilus.</title>
        <authorList>
            <person name="Mukaiyama R."/>
            <person name="Nishiyama T."/>
            <person name="Ueda K."/>
        </authorList>
    </citation>
    <scope>NUCLEOTIDE SEQUENCE</scope>
    <source>
        <strain evidence="18">JCM 16183</strain>
    </source>
</reference>
<evidence type="ECO:0000256" key="6">
    <source>
        <dbReference type="ARBA" id="ARBA00022806"/>
    </source>
</evidence>
<dbReference type="PANTHER" id="PTHR11070:SF55">
    <property type="entry name" value="DNA 3'-5' HELICASE"/>
    <property type="match status" value="1"/>
</dbReference>
<dbReference type="Pfam" id="PF00580">
    <property type="entry name" value="UvrD-helicase"/>
    <property type="match status" value="1"/>
</dbReference>
<evidence type="ECO:0000256" key="7">
    <source>
        <dbReference type="ARBA" id="ARBA00022839"/>
    </source>
</evidence>
<feature type="binding site" evidence="15">
    <location>
        <begin position="31"/>
        <end position="38"/>
    </location>
    <ligand>
        <name>ATP</name>
        <dbReference type="ChEBI" id="CHEBI:30616"/>
    </ligand>
</feature>
<dbReference type="Pfam" id="PF12705">
    <property type="entry name" value="PDDEXK_1"/>
    <property type="match status" value="1"/>
</dbReference>
<dbReference type="Gene3D" id="3.40.50.300">
    <property type="entry name" value="P-loop containing nucleotide triphosphate hydrolases"/>
    <property type="match status" value="3"/>
</dbReference>
<keyword evidence="9" id="KW-0238">DNA-binding</keyword>
<dbReference type="KEGG" id="cmic:caldi_04060"/>
<evidence type="ECO:0000256" key="13">
    <source>
        <dbReference type="ARBA" id="ARBA00034808"/>
    </source>
</evidence>
<keyword evidence="19" id="KW-1185">Reference proteome</keyword>
<keyword evidence="10" id="KW-0234">DNA repair</keyword>
<dbReference type="InterPro" id="IPR038726">
    <property type="entry name" value="PDDEXK_AddAB-type"/>
</dbReference>
<evidence type="ECO:0000256" key="9">
    <source>
        <dbReference type="ARBA" id="ARBA00023125"/>
    </source>
</evidence>
<dbReference type="InterPro" id="IPR011335">
    <property type="entry name" value="Restrct_endonuc-II-like"/>
</dbReference>
<dbReference type="RefSeq" id="WP_264843444.1">
    <property type="nucleotide sequence ID" value="NZ_AP025628.1"/>
</dbReference>
<dbReference type="Gene3D" id="1.10.10.160">
    <property type="match status" value="1"/>
</dbReference>
<dbReference type="CDD" id="cd17932">
    <property type="entry name" value="DEXQc_UvrD"/>
    <property type="match status" value="1"/>
</dbReference>
<feature type="domain" description="UvrD-like helicase C-terminal" evidence="17">
    <location>
        <begin position="298"/>
        <end position="559"/>
    </location>
</feature>
<evidence type="ECO:0000256" key="1">
    <source>
        <dbReference type="ARBA" id="ARBA00009922"/>
    </source>
</evidence>
<sequence>MDELEKRIVEGLSARQREAVVAPDRYLRIMAGAGAGKTETLTRRIVWLLARGWAPGEIVAFTFTERAAASMKDRIHKRVAEILGPERTKTLGEMFVGTIHAYAARLLQDHFGYGNWDVADDNQEMAFLLQRGWELGLGEDVRRLPAGARTSYSEYVVRFKRAEAVVCHELLELDTLRGSPEAPEFPERVRRYWDLLDQHHILTFDRMVRLAAERLRADPGVAGCRHLLVDEYQDINHAQQALIWALARAPDLRSCTVVGDPRQCIYEWRGSDPGCFDRFAEEFSARTVTLQENRRSARAIIDVANAVARHFPEPALRVPMEPARRSPGVVVCQVAESAVGEARSIAGQIRGEVEAGRAHYGDFAVLLRSVSTSGPVFIEAFRELGIPYIVGGKVGLFQRPEARAMAALWLWFGGHDWRPEPYGPAYSGDALLGLAEAEWPGGLNRAAMEAFAGRLRDGAFHDLTEAYQTLLAELGYLAWNPDDPEDAVRMANLGRFSTLLVDYQAAAWRGGRSPKWPTLLGGLAWYIKAYAQGAYADQQADDLPQVDAVHISTVHQAKGLEWPVVFVAALVDSRFPSSQMGREQKWLLARDLFDAARYEGGENAERRLFYVAVTRARDTLVLSRFERASRNSARPSRFLREGGALPERGPAVLPRGAVEGARRSEDEVLTLSVEEILTYLRCPHQYRMRHVWGYEAELARELGYGRAVHHVLRLLARSARDGADPEAVLVRILEDEFFLPYAHPAGRQRMIEAARRGLTSFVRHHGDILYRADDVEARLEFLLSPAVTVAGRADVLVAEGGGLEVIDYKTAPPGEDGGLADAEADLQVQLYAAALRDMGRDVRRARVIHVLGEGHPARTVPVDSQSLTRARQQAEESVRELAARRFPARAGKACRSCDVRRICSLAAG</sequence>
<evidence type="ECO:0000256" key="3">
    <source>
        <dbReference type="ARBA" id="ARBA00022741"/>
    </source>
</evidence>
<dbReference type="EMBL" id="AP025628">
    <property type="protein sequence ID" value="BDG59316.1"/>
    <property type="molecule type" value="Genomic_DNA"/>
</dbReference>
<keyword evidence="6 15" id="KW-0347">Helicase</keyword>
<dbReference type="Proteomes" id="UP001163687">
    <property type="component" value="Chromosome"/>
</dbReference>
<comment type="catalytic activity">
    <reaction evidence="12">
        <text>Couples ATP hydrolysis with the unwinding of duplex DNA by translocating in the 3'-5' direction.</text>
        <dbReference type="EC" id="5.6.2.4"/>
    </reaction>
</comment>
<dbReference type="AlphaFoldDB" id="A0AA35G6R8"/>
<proteinExistence type="inferred from homology"/>
<name>A0AA35G6R8_9FIRM</name>
<organism evidence="18 19">
    <name type="scientific">Caldinitratiruptor microaerophilus</name>
    <dbReference type="NCBI Taxonomy" id="671077"/>
    <lineage>
        <taxon>Bacteria</taxon>
        <taxon>Bacillati</taxon>
        <taxon>Bacillota</taxon>
        <taxon>Clostridia</taxon>
        <taxon>Eubacteriales</taxon>
        <taxon>Symbiobacteriaceae</taxon>
        <taxon>Caldinitratiruptor</taxon>
    </lineage>
</organism>
<evidence type="ECO:0000313" key="19">
    <source>
        <dbReference type="Proteomes" id="UP001163687"/>
    </source>
</evidence>
<evidence type="ECO:0000256" key="5">
    <source>
        <dbReference type="ARBA" id="ARBA00022801"/>
    </source>
</evidence>
<keyword evidence="2" id="KW-0540">Nuclease</keyword>
<gene>
    <name evidence="18" type="ORF">caldi_04060</name>
</gene>
<dbReference type="Gene3D" id="3.90.320.10">
    <property type="match status" value="1"/>
</dbReference>
<dbReference type="PROSITE" id="PS51198">
    <property type="entry name" value="UVRD_HELICASE_ATP_BIND"/>
    <property type="match status" value="1"/>
</dbReference>
<keyword evidence="4" id="KW-0227">DNA damage</keyword>
<dbReference type="Pfam" id="PF13361">
    <property type="entry name" value="UvrD_C"/>
    <property type="match status" value="2"/>
</dbReference>
<keyword evidence="3 15" id="KW-0547">Nucleotide-binding</keyword>
<accession>A0AA35G6R8</accession>
<dbReference type="InterPro" id="IPR014017">
    <property type="entry name" value="DNA_helicase_UvrD-like_C"/>
</dbReference>
<evidence type="ECO:0000256" key="14">
    <source>
        <dbReference type="ARBA" id="ARBA00048988"/>
    </source>
</evidence>
<keyword evidence="5 15" id="KW-0378">Hydrolase</keyword>
<dbReference type="GO" id="GO:0005524">
    <property type="term" value="F:ATP binding"/>
    <property type="evidence" value="ECO:0007669"/>
    <property type="project" value="UniProtKB-UniRule"/>
</dbReference>
<feature type="domain" description="UvrD-like helicase ATP-binding" evidence="16">
    <location>
        <begin position="10"/>
        <end position="297"/>
    </location>
</feature>
<dbReference type="GO" id="GO:0000725">
    <property type="term" value="P:recombinational repair"/>
    <property type="evidence" value="ECO:0007669"/>
    <property type="project" value="TreeGrafter"/>
</dbReference>
<evidence type="ECO:0000256" key="4">
    <source>
        <dbReference type="ARBA" id="ARBA00022763"/>
    </source>
</evidence>
<dbReference type="GO" id="GO:0004527">
    <property type="term" value="F:exonuclease activity"/>
    <property type="evidence" value="ECO:0007669"/>
    <property type="project" value="UniProtKB-KW"/>
</dbReference>
<comment type="catalytic activity">
    <reaction evidence="14">
        <text>ATP + H2O = ADP + phosphate + H(+)</text>
        <dbReference type="Rhea" id="RHEA:13065"/>
        <dbReference type="ChEBI" id="CHEBI:15377"/>
        <dbReference type="ChEBI" id="CHEBI:15378"/>
        <dbReference type="ChEBI" id="CHEBI:30616"/>
        <dbReference type="ChEBI" id="CHEBI:43474"/>
        <dbReference type="ChEBI" id="CHEBI:456216"/>
        <dbReference type="EC" id="5.6.2.4"/>
    </reaction>
</comment>
<keyword evidence="11" id="KW-0413">Isomerase</keyword>
<dbReference type="PROSITE" id="PS51217">
    <property type="entry name" value="UVRD_HELICASE_CTER"/>
    <property type="match status" value="1"/>
</dbReference>
<evidence type="ECO:0000259" key="17">
    <source>
        <dbReference type="PROSITE" id="PS51217"/>
    </source>
</evidence>
<evidence type="ECO:0000256" key="8">
    <source>
        <dbReference type="ARBA" id="ARBA00022840"/>
    </source>
</evidence>
<evidence type="ECO:0000256" key="11">
    <source>
        <dbReference type="ARBA" id="ARBA00023235"/>
    </source>
</evidence>
<dbReference type="InterPro" id="IPR000212">
    <property type="entry name" value="DNA_helicase_UvrD/REP"/>
</dbReference>
<dbReference type="SUPFAM" id="SSF52540">
    <property type="entry name" value="P-loop containing nucleoside triphosphate hydrolases"/>
    <property type="match status" value="1"/>
</dbReference>
<evidence type="ECO:0000259" key="16">
    <source>
        <dbReference type="PROSITE" id="PS51198"/>
    </source>
</evidence>
<dbReference type="PANTHER" id="PTHR11070">
    <property type="entry name" value="UVRD / RECB / PCRA DNA HELICASE FAMILY MEMBER"/>
    <property type="match status" value="1"/>
</dbReference>
<dbReference type="InterPro" id="IPR011604">
    <property type="entry name" value="PDDEXK-like_dom_sf"/>
</dbReference>
<evidence type="ECO:0000256" key="2">
    <source>
        <dbReference type="ARBA" id="ARBA00022722"/>
    </source>
</evidence>
<dbReference type="GO" id="GO:0043138">
    <property type="term" value="F:3'-5' DNA helicase activity"/>
    <property type="evidence" value="ECO:0007669"/>
    <property type="project" value="UniProtKB-EC"/>
</dbReference>
<protein>
    <recommendedName>
        <fullName evidence="13">DNA 3'-5' helicase</fullName>
        <ecNumber evidence="13">5.6.2.4</ecNumber>
    </recommendedName>
</protein>
<dbReference type="InterPro" id="IPR027417">
    <property type="entry name" value="P-loop_NTPase"/>
</dbReference>
<dbReference type="Gene3D" id="1.10.486.10">
    <property type="entry name" value="PCRA, domain 4"/>
    <property type="match status" value="2"/>
</dbReference>
<comment type="similarity">
    <text evidence="1">Belongs to the helicase family. UvrD subfamily.</text>
</comment>
<evidence type="ECO:0000256" key="12">
    <source>
        <dbReference type="ARBA" id="ARBA00034617"/>
    </source>
</evidence>
<dbReference type="SUPFAM" id="SSF52980">
    <property type="entry name" value="Restriction endonuclease-like"/>
    <property type="match status" value="1"/>
</dbReference>
<evidence type="ECO:0000313" key="18">
    <source>
        <dbReference type="EMBL" id="BDG59316.1"/>
    </source>
</evidence>